<name>A0A1F6A1N8_9BACT</name>
<dbReference type="Proteomes" id="UP000177871">
    <property type="component" value="Unassembled WGS sequence"/>
</dbReference>
<accession>A0A1F6A1N8</accession>
<evidence type="ECO:0000313" key="1">
    <source>
        <dbReference type="EMBL" id="OGG18392.1"/>
    </source>
</evidence>
<protein>
    <submittedName>
        <fullName evidence="1">Uncharacterized protein</fullName>
    </submittedName>
</protein>
<dbReference type="EMBL" id="MFJK01000015">
    <property type="protein sequence ID" value="OGG18392.1"/>
    <property type="molecule type" value="Genomic_DNA"/>
</dbReference>
<reference evidence="1 2" key="1">
    <citation type="journal article" date="2016" name="Nat. Commun.">
        <title>Thousands of microbial genomes shed light on interconnected biogeochemical processes in an aquifer system.</title>
        <authorList>
            <person name="Anantharaman K."/>
            <person name="Brown C.T."/>
            <person name="Hug L.A."/>
            <person name="Sharon I."/>
            <person name="Castelle C.J."/>
            <person name="Probst A.J."/>
            <person name="Thomas B.C."/>
            <person name="Singh A."/>
            <person name="Wilkins M.J."/>
            <person name="Karaoz U."/>
            <person name="Brodie E.L."/>
            <person name="Williams K.H."/>
            <person name="Hubbard S.S."/>
            <person name="Banfield J.F."/>
        </authorList>
    </citation>
    <scope>NUCLEOTIDE SEQUENCE [LARGE SCALE GENOMIC DNA]</scope>
</reference>
<organism evidence="1 2">
    <name type="scientific">Candidatus Gottesmanbacteria bacterium RIFCSPHIGHO2_01_FULL_47_48</name>
    <dbReference type="NCBI Taxonomy" id="1798381"/>
    <lineage>
        <taxon>Bacteria</taxon>
        <taxon>Candidatus Gottesmaniibacteriota</taxon>
    </lineage>
</organism>
<comment type="caution">
    <text evidence="1">The sequence shown here is derived from an EMBL/GenBank/DDBJ whole genome shotgun (WGS) entry which is preliminary data.</text>
</comment>
<gene>
    <name evidence="1" type="ORF">A2721_00400</name>
</gene>
<dbReference type="AlphaFoldDB" id="A0A1F6A1N8"/>
<evidence type="ECO:0000313" key="2">
    <source>
        <dbReference type="Proteomes" id="UP000177871"/>
    </source>
</evidence>
<sequence>MRDKITKDKIFRTTPKVKYLNALLGRLETEYIPVLNLIIKHNSENERSIGFWSLMRIIFPVIETVATVIGKKKEDFLEQDLHVPFGHIVWEIYRHSLMHTDELRYAVYKGKTISWGAHISIEGTGHFIRRHTKLHPTTIHLDISELYFSLQKFIKNEVVKNDETPINIQVGIHFPDQESKLQKDLEELYTNY</sequence>
<proteinExistence type="predicted"/>